<evidence type="ECO:0000256" key="3">
    <source>
        <dbReference type="ARBA" id="ARBA00022475"/>
    </source>
</evidence>
<feature type="transmembrane region" description="Helical" evidence="12">
    <location>
        <begin position="50"/>
        <end position="67"/>
    </location>
</feature>
<name>A0ABD3PR77_9STRA</name>
<evidence type="ECO:0000256" key="7">
    <source>
        <dbReference type="ARBA" id="ARBA00022982"/>
    </source>
</evidence>
<proteinExistence type="inferred from homology"/>
<dbReference type="EMBL" id="JALLAZ020000668">
    <property type="protein sequence ID" value="KAL3789811.1"/>
    <property type="molecule type" value="Genomic_DNA"/>
</dbReference>
<dbReference type="GO" id="GO:0046872">
    <property type="term" value="F:metal ion binding"/>
    <property type="evidence" value="ECO:0007669"/>
    <property type="project" value="UniProtKB-KW"/>
</dbReference>
<evidence type="ECO:0000256" key="10">
    <source>
        <dbReference type="ARBA" id="ARBA00023136"/>
    </source>
</evidence>
<dbReference type="Proteomes" id="UP001530315">
    <property type="component" value="Unassembled WGS sequence"/>
</dbReference>
<keyword evidence="6" id="KW-0479">Metal-binding</keyword>
<keyword evidence="8 12" id="KW-1133">Transmembrane helix</keyword>
<evidence type="ECO:0000259" key="13">
    <source>
        <dbReference type="Pfam" id="PF01292"/>
    </source>
</evidence>
<feature type="domain" description="Cytochrome b561 bacterial/Ni-hydrogenase" evidence="13">
    <location>
        <begin position="7"/>
        <end position="174"/>
    </location>
</feature>
<dbReference type="InterPro" id="IPR052168">
    <property type="entry name" value="Cytochrome_b561_oxidase"/>
</dbReference>
<dbReference type="GO" id="GO:0005886">
    <property type="term" value="C:plasma membrane"/>
    <property type="evidence" value="ECO:0007669"/>
    <property type="project" value="UniProtKB-SubCell"/>
</dbReference>
<organism evidence="14 15">
    <name type="scientific">Stephanodiscus triporus</name>
    <dbReference type="NCBI Taxonomy" id="2934178"/>
    <lineage>
        <taxon>Eukaryota</taxon>
        <taxon>Sar</taxon>
        <taxon>Stramenopiles</taxon>
        <taxon>Ochrophyta</taxon>
        <taxon>Bacillariophyta</taxon>
        <taxon>Coscinodiscophyceae</taxon>
        <taxon>Thalassiosirophycidae</taxon>
        <taxon>Stephanodiscales</taxon>
        <taxon>Stephanodiscaceae</taxon>
        <taxon>Stephanodiscus</taxon>
    </lineage>
</organism>
<keyword evidence="10 12" id="KW-0472">Membrane</keyword>
<dbReference type="InterPro" id="IPR011577">
    <property type="entry name" value="Cyt_b561_bac/Ni-Hgenase"/>
</dbReference>
<dbReference type="Pfam" id="PF01292">
    <property type="entry name" value="Ni_hydr_CYTB"/>
    <property type="match status" value="1"/>
</dbReference>
<evidence type="ECO:0000256" key="12">
    <source>
        <dbReference type="SAM" id="Phobius"/>
    </source>
</evidence>
<accession>A0ABD3PR77</accession>
<dbReference type="PANTHER" id="PTHR30529">
    <property type="entry name" value="CYTOCHROME B561"/>
    <property type="match status" value="1"/>
</dbReference>
<feature type="transmembrane region" description="Helical" evidence="12">
    <location>
        <begin position="94"/>
        <end position="113"/>
    </location>
</feature>
<evidence type="ECO:0000256" key="9">
    <source>
        <dbReference type="ARBA" id="ARBA00023004"/>
    </source>
</evidence>
<evidence type="ECO:0000256" key="1">
    <source>
        <dbReference type="ARBA" id="ARBA00004651"/>
    </source>
</evidence>
<keyword evidence="5 12" id="KW-0812">Transmembrane</keyword>
<evidence type="ECO:0000256" key="11">
    <source>
        <dbReference type="ARBA" id="ARBA00037975"/>
    </source>
</evidence>
<sequence>MSAQKAYTVVASYYHWLVAAPLMGSVASVLICQQSPKEEKGKWMFRHKSLGLLTGLIVAPRLGYRIFASAKYRSVGHPTGTGPIEGKLADVSHLALYGFMTIMPATGIAMGYYGGKGLPFFWTTIDGSSVPNGDIAKRSFSIHKTLGTYGKFLIPIHVGGAMKHSLTGNAIWSRVNPFGRPMH</sequence>
<evidence type="ECO:0000256" key="8">
    <source>
        <dbReference type="ARBA" id="ARBA00022989"/>
    </source>
</evidence>
<reference evidence="14 15" key="1">
    <citation type="submission" date="2024-10" db="EMBL/GenBank/DDBJ databases">
        <title>Updated reference genomes for cyclostephanoid diatoms.</title>
        <authorList>
            <person name="Roberts W.R."/>
            <person name="Alverson A.J."/>
        </authorList>
    </citation>
    <scope>NUCLEOTIDE SEQUENCE [LARGE SCALE GENOMIC DNA]</scope>
    <source>
        <strain evidence="14 15">AJA276-08</strain>
    </source>
</reference>
<comment type="caution">
    <text evidence="14">The sequence shown here is derived from an EMBL/GenBank/DDBJ whole genome shotgun (WGS) entry which is preliminary data.</text>
</comment>
<keyword evidence="4" id="KW-0349">Heme</keyword>
<evidence type="ECO:0000313" key="15">
    <source>
        <dbReference type="Proteomes" id="UP001530315"/>
    </source>
</evidence>
<dbReference type="AlphaFoldDB" id="A0ABD3PR77"/>
<comment type="similarity">
    <text evidence="11">Belongs to the cytochrome b561 family.</text>
</comment>
<dbReference type="SUPFAM" id="SSF81342">
    <property type="entry name" value="Transmembrane di-heme cytochromes"/>
    <property type="match status" value="1"/>
</dbReference>
<protein>
    <recommendedName>
        <fullName evidence="13">Cytochrome b561 bacterial/Ni-hydrogenase domain-containing protein</fullName>
    </recommendedName>
</protein>
<dbReference type="InterPro" id="IPR016174">
    <property type="entry name" value="Di-haem_cyt_TM"/>
</dbReference>
<keyword evidence="15" id="KW-1185">Reference proteome</keyword>
<comment type="subcellular location">
    <subcellularLocation>
        <location evidence="1">Cell membrane</location>
        <topology evidence="1">Multi-pass membrane protein</topology>
    </subcellularLocation>
</comment>
<dbReference type="PANTHER" id="PTHR30529:SF1">
    <property type="entry name" value="CYTOCHROME B561 HOMOLOG 2"/>
    <property type="match status" value="1"/>
</dbReference>
<keyword evidence="7" id="KW-0249">Electron transport</keyword>
<evidence type="ECO:0000256" key="4">
    <source>
        <dbReference type="ARBA" id="ARBA00022617"/>
    </source>
</evidence>
<keyword evidence="2" id="KW-0813">Transport</keyword>
<gene>
    <name evidence="14" type="ORF">ACHAW5_011234</name>
</gene>
<evidence type="ECO:0000256" key="2">
    <source>
        <dbReference type="ARBA" id="ARBA00022448"/>
    </source>
</evidence>
<keyword evidence="3" id="KW-1003">Cell membrane</keyword>
<keyword evidence="9" id="KW-0408">Iron</keyword>
<feature type="transmembrane region" description="Helical" evidence="12">
    <location>
        <begin position="12"/>
        <end position="30"/>
    </location>
</feature>
<evidence type="ECO:0000256" key="6">
    <source>
        <dbReference type="ARBA" id="ARBA00022723"/>
    </source>
</evidence>
<evidence type="ECO:0000313" key="14">
    <source>
        <dbReference type="EMBL" id="KAL3789811.1"/>
    </source>
</evidence>
<evidence type="ECO:0000256" key="5">
    <source>
        <dbReference type="ARBA" id="ARBA00022692"/>
    </source>
</evidence>